<protein>
    <submittedName>
        <fullName evidence="1">Uncharacterized protein</fullName>
    </submittedName>
</protein>
<proteinExistence type="predicted"/>
<keyword evidence="2" id="KW-1185">Reference proteome</keyword>
<dbReference type="OrthoDB" id="3941923at2759"/>
<accession>A0A139H5K8</accession>
<dbReference type="EMBL" id="LFZO01000773">
    <property type="protein sequence ID" value="KXS97702.1"/>
    <property type="molecule type" value="Genomic_DNA"/>
</dbReference>
<name>A0A139H5K8_9PEZI</name>
<reference evidence="1 2" key="1">
    <citation type="submission" date="2015-07" db="EMBL/GenBank/DDBJ databases">
        <title>Comparative genomics of the Sigatoka disease complex on banana suggests a link between parallel evolutionary changes in Pseudocercospora fijiensis and Pseudocercospora eumusae and increased virulence on the banana host.</title>
        <authorList>
            <person name="Chang T.-C."/>
            <person name="Salvucci A."/>
            <person name="Crous P.W."/>
            <person name="Stergiopoulos I."/>
        </authorList>
    </citation>
    <scope>NUCLEOTIDE SEQUENCE [LARGE SCALE GENOMIC DNA]</scope>
    <source>
        <strain evidence="1 2">CBS 116634</strain>
    </source>
</reference>
<dbReference type="AlphaFoldDB" id="A0A139H5K8"/>
<organism evidence="1 2">
    <name type="scientific">Pseudocercospora musae</name>
    <dbReference type="NCBI Taxonomy" id="113226"/>
    <lineage>
        <taxon>Eukaryota</taxon>
        <taxon>Fungi</taxon>
        <taxon>Dikarya</taxon>
        <taxon>Ascomycota</taxon>
        <taxon>Pezizomycotina</taxon>
        <taxon>Dothideomycetes</taxon>
        <taxon>Dothideomycetidae</taxon>
        <taxon>Mycosphaerellales</taxon>
        <taxon>Mycosphaerellaceae</taxon>
        <taxon>Pseudocercospora</taxon>
    </lineage>
</organism>
<evidence type="ECO:0000313" key="2">
    <source>
        <dbReference type="Proteomes" id="UP000073492"/>
    </source>
</evidence>
<sequence length="150" mass="16976">MYWRDECPTAKDGGEYDGFRLLELVRAGESPFSSVWDVNLLIREIEDNVDAEIVDMPLVNGDSNNYQVADLKFEAAVYEMLRDNHDIKASRLLCYRAPAQCGDDKSSIAQNIVGRRLMVFDRKEGLYRALSSGHDSCSTIQFQSTLAICR</sequence>
<gene>
    <name evidence="1" type="ORF">AC579_4480</name>
</gene>
<evidence type="ECO:0000313" key="1">
    <source>
        <dbReference type="EMBL" id="KXS97702.1"/>
    </source>
</evidence>
<comment type="caution">
    <text evidence="1">The sequence shown here is derived from an EMBL/GenBank/DDBJ whole genome shotgun (WGS) entry which is preliminary data.</text>
</comment>
<dbReference type="Proteomes" id="UP000073492">
    <property type="component" value="Unassembled WGS sequence"/>
</dbReference>